<comment type="similarity">
    <text evidence="2">Belongs to the TBCC family.</text>
</comment>
<dbReference type="GO" id="GO:0005737">
    <property type="term" value="C:cytoplasm"/>
    <property type="evidence" value="ECO:0007669"/>
    <property type="project" value="UniProtKB-SubCell"/>
</dbReference>
<dbReference type="InterPro" id="IPR006599">
    <property type="entry name" value="CARP_motif"/>
</dbReference>
<feature type="region of interest" description="Disordered" evidence="7">
    <location>
        <begin position="26"/>
        <end position="51"/>
    </location>
</feature>
<evidence type="ECO:0000256" key="5">
    <source>
        <dbReference type="ARBA" id="ARBA00023186"/>
    </source>
</evidence>
<comment type="subcellular location">
    <subcellularLocation>
        <location evidence="1">Cytoplasm</location>
    </subcellularLocation>
</comment>
<feature type="region of interest" description="Disordered" evidence="7">
    <location>
        <begin position="353"/>
        <end position="397"/>
    </location>
</feature>
<reference evidence="9 10" key="1">
    <citation type="submission" date="2016-10" db="EMBL/GenBank/DDBJ databases">
        <authorList>
            <person name="Cai Z."/>
        </authorList>
    </citation>
    <scope>NUCLEOTIDE SEQUENCE [LARGE SCALE GENOMIC DNA]</scope>
</reference>
<keyword evidence="5" id="KW-0143">Chaperone</keyword>
<dbReference type="GO" id="GO:0007023">
    <property type="term" value="P:post-chaperonin tubulin folding pathway"/>
    <property type="evidence" value="ECO:0007669"/>
    <property type="project" value="InterPro"/>
</dbReference>
<dbReference type="STRING" id="3088.A0A383WEX9"/>
<comment type="subunit">
    <text evidence="6">Supercomplex made of cofactors A to E. Cofactors A and D function by capturing and stabilizing tubulin in a quasi-native conformation. Cofactor E binds to the cofactor D-tubulin complex; interaction with cofactor C then causes the release of tubulin polypeptides that are committed to the native state.</text>
</comment>
<sequence length="453" mass="48518">MTDDAAQDVASGSRAASVMQKLAARQAAAAAERERQQQQLKSESDPRENLDTFLNSFSTGYKQLQQQCSALQEQAASSDTDETAKQALLLQVEELSGGIAKLEQDIAGAAYFLPPYDLRSCTAQLQELRNQAAAAKQQLQPKRKFAFSSKGVTRKAAAHPLPAAACSTASVMQQQLQDVQLVDQAAATTGAATHDASSKQAADTAAAAAAAAAVPPPSSHDLALVASGQGAMGLRGATLVYGPCQQQQLAPGQAFVLHDLQDCSVFLVGRLSALRLQQLWRCRVYAGPVAGATFVSSVRDCTLMVASHQVRIHDACSCDLYLRTRSHPIIEHSSGLRFAPFAIEQLAGQLQAPGSKHCSSQQAQDREQQQQQQQEQQGNSLPPRPPQQQSQQEEGSLAQQLAELLAGTQLSECGGMWQAVQDFGWVKASQSPHWALLPEQQRQQPPPLPLTGQ</sequence>
<dbReference type="Gene3D" id="1.20.58.1250">
    <property type="entry name" value="Tubulin Binding Cofactor C, N-terminal domain"/>
    <property type="match status" value="1"/>
</dbReference>
<evidence type="ECO:0000313" key="9">
    <source>
        <dbReference type="EMBL" id="SZX76177.1"/>
    </source>
</evidence>
<dbReference type="InterPro" id="IPR016098">
    <property type="entry name" value="CAP/MinC_C"/>
</dbReference>
<dbReference type="AlphaFoldDB" id="A0A383WEX9"/>
<dbReference type="InterPro" id="IPR017901">
    <property type="entry name" value="C-CAP_CF_C-like"/>
</dbReference>
<dbReference type="PANTHER" id="PTHR15139">
    <property type="entry name" value="TUBULIN FOLDING COFACTOR C"/>
    <property type="match status" value="1"/>
</dbReference>
<dbReference type="InterPro" id="IPR012945">
    <property type="entry name" value="Tubulin-bd_cofactor_C_dom"/>
</dbReference>
<feature type="domain" description="C-CAP/cofactor C-like" evidence="8">
    <location>
        <begin position="215"/>
        <end position="356"/>
    </location>
</feature>
<organism evidence="9 10">
    <name type="scientific">Tetradesmus obliquus</name>
    <name type="common">Green alga</name>
    <name type="synonym">Acutodesmus obliquus</name>
    <dbReference type="NCBI Taxonomy" id="3088"/>
    <lineage>
        <taxon>Eukaryota</taxon>
        <taxon>Viridiplantae</taxon>
        <taxon>Chlorophyta</taxon>
        <taxon>core chlorophytes</taxon>
        <taxon>Chlorophyceae</taxon>
        <taxon>CS clade</taxon>
        <taxon>Sphaeropleales</taxon>
        <taxon>Scenedesmaceae</taxon>
        <taxon>Tetradesmus</taxon>
    </lineage>
</organism>
<dbReference type="Pfam" id="PF16752">
    <property type="entry name" value="TBCC_N"/>
    <property type="match status" value="1"/>
</dbReference>
<dbReference type="InterPro" id="IPR027684">
    <property type="entry name" value="TBCC"/>
</dbReference>
<dbReference type="InterPro" id="IPR031925">
    <property type="entry name" value="TBCC_N"/>
</dbReference>
<evidence type="ECO:0000313" key="10">
    <source>
        <dbReference type="Proteomes" id="UP000256970"/>
    </source>
</evidence>
<evidence type="ECO:0000256" key="6">
    <source>
        <dbReference type="ARBA" id="ARBA00026055"/>
    </source>
</evidence>
<evidence type="ECO:0000256" key="7">
    <source>
        <dbReference type="SAM" id="MobiDB-lite"/>
    </source>
</evidence>
<protein>
    <recommendedName>
        <fullName evidence="8">C-CAP/cofactor C-like domain-containing protein</fullName>
    </recommendedName>
</protein>
<evidence type="ECO:0000256" key="1">
    <source>
        <dbReference type="ARBA" id="ARBA00004496"/>
    </source>
</evidence>
<dbReference type="PROSITE" id="PS51329">
    <property type="entry name" value="C_CAP_COFACTOR_C"/>
    <property type="match status" value="1"/>
</dbReference>
<dbReference type="Gene3D" id="2.160.20.70">
    <property type="match status" value="1"/>
</dbReference>
<dbReference type="SMART" id="SM00673">
    <property type="entry name" value="CARP"/>
    <property type="match status" value="2"/>
</dbReference>
<name>A0A383WEX9_TETOB</name>
<gene>
    <name evidence="9" type="ORF">BQ4739_LOCUS16539</name>
</gene>
<keyword evidence="3" id="KW-0963">Cytoplasm</keyword>
<feature type="compositionally biased region" description="Low complexity" evidence="7">
    <location>
        <begin position="387"/>
        <end position="397"/>
    </location>
</feature>
<dbReference type="Proteomes" id="UP000256970">
    <property type="component" value="Unassembled WGS sequence"/>
</dbReference>
<dbReference type="Pfam" id="PF07986">
    <property type="entry name" value="TBCC"/>
    <property type="match status" value="1"/>
</dbReference>
<dbReference type="GO" id="GO:0015631">
    <property type="term" value="F:tubulin binding"/>
    <property type="evidence" value="ECO:0007669"/>
    <property type="project" value="InterPro"/>
</dbReference>
<evidence type="ECO:0000259" key="8">
    <source>
        <dbReference type="PROSITE" id="PS51329"/>
    </source>
</evidence>
<keyword evidence="10" id="KW-1185">Reference proteome</keyword>
<accession>A0A383WEX9</accession>
<proteinExistence type="inferred from homology"/>
<dbReference type="InterPro" id="IPR038397">
    <property type="entry name" value="TBCC_N_sf"/>
</dbReference>
<dbReference type="GO" id="GO:0007021">
    <property type="term" value="P:tubulin complex assembly"/>
    <property type="evidence" value="ECO:0007669"/>
    <property type="project" value="TreeGrafter"/>
</dbReference>
<keyword evidence="4" id="KW-0007">Acetylation</keyword>
<evidence type="ECO:0000256" key="4">
    <source>
        <dbReference type="ARBA" id="ARBA00022990"/>
    </source>
</evidence>
<evidence type="ECO:0000256" key="2">
    <source>
        <dbReference type="ARBA" id="ARBA00008848"/>
    </source>
</evidence>
<dbReference type="PANTHER" id="PTHR15139:SF0">
    <property type="entry name" value="TUBULIN-SPECIFIC CHAPERONE C"/>
    <property type="match status" value="1"/>
</dbReference>
<evidence type="ECO:0000256" key="3">
    <source>
        <dbReference type="ARBA" id="ARBA00022490"/>
    </source>
</evidence>
<feature type="compositionally biased region" description="Basic and acidic residues" evidence="7">
    <location>
        <begin position="31"/>
        <end position="50"/>
    </location>
</feature>
<dbReference type="EMBL" id="FNXT01001250">
    <property type="protein sequence ID" value="SZX76177.1"/>
    <property type="molecule type" value="Genomic_DNA"/>
</dbReference>